<evidence type="ECO:0000259" key="5">
    <source>
        <dbReference type="SMART" id="SM00861"/>
    </source>
</evidence>
<sequence>MTQIKALDIKVKLAGHENKKPQFAKDLRLQDGSVVAAVDPKATRALVALMDMYAVLGGAACHYGGPAALAELMSALHAIVFHEAEKKNQPWFNVAHIINDAGHCENGLYALKANYGIAGLDLNSLKKFRSIESGLTGHGEVHCFQEGVYLSNGPLGSAFPQSQGLALADKLAGRTERTTFCVLSDGAAMEGEAKEAFAAIAGLAQKGKMAPYVLLITDNNTKLSGRIDQDAFSMAPTFNSLSELGWKVIRLQEGNDLQACAAAIEEAMVSAQQNPQQPVAIWAKTIKGIGTKKTADSASGGHGFPCKSPTELPEFLKEIYGEDSVPTLFNLWIEELMIIEKEIKAKAQPDTGEKIQVGISKAMIQAFKKGYPVISITSDLPGSTGVAGFRKEFPQASLDVGVAESNMISAAAGLSKEGYIPVVDTFAQFGVTKGALPLTMAMLSEAPIIAVFSHTGFQDAADGASHQALSYMSMLATIPHVDLYSLSSSEEAEVLMTEVIEKFAADRQAGRHARSSIFFLGRENFPKSFKTAENNIRYQAGVPQVLKNNLQDGRNVVLLTTGSLVGEALKASEMLSDRRIGSVVVNQSTLNKIDLATLKPLLQKCEGRLVTVEDHQVLLGLGAFVTHQLVQSGEFVKVKSLGVHGEFGQSAYNAIELYRKHGVDAQSIVQAAEAL</sequence>
<dbReference type="PANTHER" id="PTHR43825:SF1">
    <property type="entry name" value="TRANSKETOLASE-LIKE PYRIMIDINE-BINDING DOMAIN-CONTAINING PROTEIN"/>
    <property type="match status" value="1"/>
</dbReference>
<dbReference type="eggNOG" id="COG0021">
    <property type="taxonomic scope" value="Bacteria"/>
</dbReference>
<proteinExistence type="inferred from homology"/>
<comment type="cofactor">
    <cofactor evidence="2">
        <name>Mg(2+)</name>
        <dbReference type="ChEBI" id="CHEBI:18420"/>
    </cofactor>
</comment>
<dbReference type="PANTHER" id="PTHR43825">
    <property type="entry name" value="PYRUVATE DEHYDROGENASE E1 COMPONENT"/>
    <property type="match status" value="1"/>
</dbReference>
<accession>M4VNM6</accession>
<dbReference type="InterPro" id="IPR051157">
    <property type="entry name" value="PDH/Transketolase"/>
</dbReference>
<protein>
    <recommendedName>
        <fullName evidence="5">Transketolase-like pyrimidine-binding domain-containing protein</fullName>
    </recommendedName>
</protein>
<dbReference type="STRING" id="1184267.A11Q_489"/>
<feature type="domain" description="Transketolase-like pyrimidine-binding" evidence="5">
    <location>
        <begin position="353"/>
        <end position="527"/>
    </location>
</feature>
<dbReference type="Pfam" id="PF02780">
    <property type="entry name" value="Transketolase_C"/>
    <property type="match status" value="1"/>
</dbReference>
<dbReference type="EMBL" id="CP003537">
    <property type="protein sequence ID" value="AGH94709.1"/>
    <property type="molecule type" value="Genomic_DNA"/>
</dbReference>
<dbReference type="Proteomes" id="UP000012040">
    <property type="component" value="Chromosome"/>
</dbReference>
<evidence type="ECO:0000256" key="4">
    <source>
        <dbReference type="ARBA" id="ARBA00007131"/>
    </source>
</evidence>
<dbReference type="GO" id="GO:0005737">
    <property type="term" value="C:cytoplasm"/>
    <property type="evidence" value="ECO:0007669"/>
    <property type="project" value="UniProtKB-ARBA"/>
</dbReference>
<dbReference type="InterPro" id="IPR009014">
    <property type="entry name" value="Transketo_C/PFOR_II"/>
</dbReference>
<dbReference type="HOGENOM" id="CLU_406928_0_0_7"/>
<evidence type="ECO:0000256" key="1">
    <source>
        <dbReference type="ARBA" id="ARBA00001936"/>
    </source>
</evidence>
<dbReference type="Pfam" id="PF00456">
    <property type="entry name" value="Transketolase_N"/>
    <property type="match status" value="1"/>
</dbReference>
<evidence type="ECO:0000313" key="7">
    <source>
        <dbReference type="Proteomes" id="UP000012040"/>
    </source>
</evidence>
<dbReference type="InterPro" id="IPR033248">
    <property type="entry name" value="Transketolase_C"/>
</dbReference>
<dbReference type="AlphaFoldDB" id="M4VNM6"/>
<dbReference type="CDD" id="cd07033">
    <property type="entry name" value="TPP_PYR_DXS_TK_like"/>
    <property type="match status" value="1"/>
</dbReference>
<dbReference type="InterPro" id="IPR005475">
    <property type="entry name" value="Transketolase-like_Pyr-bd"/>
</dbReference>
<dbReference type="Gene3D" id="3.40.50.920">
    <property type="match status" value="1"/>
</dbReference>
<reference evidence="6 7" key="1">
    <citation type="journal article" date="2013" name="ISME J.">
        <title>By their genes ye shall know them: genomic signatures of predatory bacteria.</title>
        <authorList>
            <person name="Pasternak Z."/>
            <person name="Pietrokovski S."/>
            <person name="Rotem O."/>
            <person name="Gophna U."/>
            <person name="Lurie-Weinberger M.N."/>
            <person name="Jurkevitch E."/>
        </authorList>
    </citation>
    <scope>NUCLEOTIDE SEQUENCE [LARGE SCALE GENOMIC DNA]</scope>
    <source>
        <strain evidence="6 7">JSS</strain>
    </source>
</reference>
<comment type="cofactor">
    <cofactor evidence="1">
        <name>Mn(2+)</name>
        <dbReference type="ChEBI" id="CHEBI:29035"/>
    </cofactor>
</comment>
<dbReference type="KEGG" id="bex:A11Q_489"/>
<dbReference type="OrthoDB" id="5287306at2"/>
<organism evidence="6 7">
    <name type="scientific">Pseudobdellovibrio exovorus JSS</name>
    <dbReference type="NCBI Taxonomy" id="1184267"/>
    <lineage>
        <taxon>Bacteria</taxon>
        <taxon>Pseudomonadati</taxon>
        <taxon>Bdellovibrionota</taxon>
        <taxon>Bdellovibrionia</taxon>
        <taxon>Bdellovibrionales</taxon>
        <taxon>Pseudobdellovibrionaceae</taxon>
        <taxon>Pseudobdellovibrio</taxon>
    </lineage>
</organism>
<comment type="cofactor">
    <cofactor evidence="3">
        <name>thiamine diphosphate</name>
        <dbReference type="ChEBI" id="CHEBI:58937"/>
    </cofactor>
</comment>
<dbReference type="InterPro" id="IPR029061">
    <property type="entry name" value="THDP-binding"/>
</dbReference>
<gene>
    <name evidence="6" type="ORF">A11Q_489</name>
</gene>
<dbReference type="Pfam" id="PF02779">
    <property type="entry name" value="Transket_pyr"/>
    <property type="match status" value="1"/>
</dbReference>
<name>M4VNM6_9BACT</name>
<evidence type="ECO:0000256" key="3">
    <source>
        <dbReference type="ARBA" id="ARBA00001964"/>
    </source>
</evidence>
<evidence type="ECO:0000313" key="6">
    <source>
        <dbReference type="EMBL" id="AGH94709.1"/>
    </source>
</evidence>
<dbReference type="SUPFAM" id="SSF52518">
    <property type="entry name" value="Thiamin diphosphate-binding fold (THDP-binding)"/>
    <property type="match status" value="2"/>
</dbReference>
<dbReference type="SMART" id="SM00861">
    <property type="entry name" value="Transket_pyr"/>
    <property type="match status" value="1"/>
</dbReference>
<dbReference type="RefSeq" id="WP_015469199.1">
    <property type="nucleotide sequence ID" value="NC_020813.1"/>
</dbReference>
<dbReference type="Gene3D" id="3.40.50.970">
    <property type="match status" value="2"/>
</dbReference>
<comment type="similarity">
    <text evidence="4">Belongs to the transketolase family.</text>
</comment>
<dbReference type="PATRIC" id="fig|1184267.3.peg.497"/>
<dbReference type="SUPFAM" id="SSF52922">
    <property type="entry name" value="TK C-terminal domain-like"/>
    <property type="match status" value="1"/>
</dbReference>
<evidence type="ECO:0000256" key="2">
    <source>
        <dbReference type="ARBA" id="ARBA00001946"/>
    </source>
</evidence>
<keyword evidence="7" id="KW-1185">Reference proteome</keyword>
<dbReference type="InterPro" id="IPR005474">
    <property type="entry name" value="Transketolase_N"/>
</dbReference>